<name>A0A511MI70_9NOCA</name>
<dbReference type="InterPro" id="IPR050091">
    <property type="entry name" value="PKS_NRPS_Biosynth_Enz"/>
</dbReference>
<gene>
    <name evidence="6" type="ORF">NN4_46700</name>
</gene>
<dbReference type="Gene3D" id="3.40.47.10">
    <property type="match status" value="1"/>
</dbReference>
<dbReference type="InterPro" id="IPR036736">
    <property type="entry name" value="ACP-like_sf"/>
</dbReference>
<dbReference type="PANTHER" id="PTHR43775">
    <property type="entry name" value="FATTY ACID SYNTHASE"/>
    <property type="match status" value="1"/>
</dbReference>
<dbReference type="PROSITE" id="PS52004">
    <property type="entry name" value="KS3_2"/>
    <property type="match status" value="1"/>
</dbReference>
<dbReference type="GO" id="GO:0006633">
    <property type="term" value="P:fatty acid biosynthetic process"/>
    <property type="evidence" value="ECO:0007669"/>
    <property type="project" value="InterPro"/>
</dbReference>
<dbReference type="EMBL" id="BJXA01000033">
    <property type="protein sequence ID" value="GEM40151.1"/>
    <property type="molecule type" value="Genomic_DNA"/>
</dbReference>
<dbReference type="Pfam" id="PF16197">
    <property type="entry name" value="KAsynt_C_assoc"/>
    <property type="match status" value="1"/>
</dbReference>
<dbReference type="GO" id="GO:0004315">
    <property type="term" value="F:3-oxoacyl-[acyl-carrier-protein] synthase activity"/>
    <property type="evidence" value="ECO:0007669"/>
    <property type="project" value="InterPro"/>
</dbReference>
<dbReference type="InterPro" id="IPR018201">
    <property type="entry name" value="Ketoacyl_synth_AS"/>
</dbReference>
<feature type="domain" description="Carrier" evidence="4">
    <location>
        <begin position="876"/>
        <end position="951"/>
    </location>
</feature>
<dbReference type="Pfam" id="PF00109">
    <property type="entry name" value="ketoacyl-synt"/>
    <property type="match status" value="1"/>
</dbReference>
<dbReference type="AlphaFoldDB" id="A0A511MI70"/>
<dbReference type="Pfam" id="PF00550">
    <property type="entry name" value="PP-binding"/>
    <property type="match status" value="1"/>
</dbReference>
<dbReference type="Pfam" id="PF00698">
    <property type="entry name" value="Acyl_transf_1"/>
    <property type="match status" value="1"/>
</dbReference>
<dbReference type="SMART" id="SM00823">
    <property type="entry name" value="PKS_PP"/>
    <property type="match status" value="1"/>
</dbReference>
<dbReference type="InterPro" id="IPR014043">
    <property type="entry name" value="Acyl_transferase_dom"/>
</dbReference>
<dbReference type="Gene3D" id="1.10.1200.10">
    <property type="entry name" value="ACP-like"/>
    <property type="match status" value="1"/>
</dbReference>
<dbReference type="SMART" id="SM01294">
    <property type="entry name" value="PKS_PP_betabranch"/>
    <property type="match status" value="1"/>
</dbReference>
<evidence type="ECO:0000313" key="7">
    <source>
        <dbReference type="Proteomes" id="UP000321424"/>
    </source>
</evidence>
<evidence type="ECO:0000259" key="4">
    <source>
        <dbReference type="PROSITE" id="PS50075"/>
    </source>
</evidence>
<dbReference type="Proteomes" id="UP000321424">
    <property type="component" value="Unassembled WGS sequence"/>
</dbReference>
<dbReference type="SUPFAM" id="SSF53901">
    <property type="entry name" value="Thiolase-like"/>
    <property type="match status" value="1"/>
</dbReference>
<dbReference type="PROSITE" id="PS00012">
    <property type="entry name" value="PHOSPHOPANTETHEINE"/>
    <property type="match status" value="1"/>
</dbReference>
<evidence type="ECO:0000256" key="3">
    <source>
        <dbReference type="ARBA" id="ARBA00022679"/>
    </source>
</evidence>
<dbReference type="InterPro" id="IPR014030">
    <property type="entry name" value="Ketoacyl_synth_N"/>
</dbReference>
<dbReference type="PROSITE" id="PS50075">
    <property type="entry name" value="CARRIER"/>
    <property type="match status" value="1"/>
</dbReference>
<evidence type="ECO:0000259" key="5">
    <source>
        <dbReference type="PROSITE" id="PS52004"/>
    </source>
</evidence>
<dbReference type="InterPro" id="IPR014031">
    <property type="entry name" value="Ketoacyl_synth_C"/>
</dbReference>
<protein>
    <submittedName>
        <fullName evidence="6">Uncharacterized protein</fullName>
    </submittedName>
</protein>
<dbReference type="CDD" id="cd00833">
    <property type="entry name" value="PKS"/>
    <property type="match status" value="1"/>
</dbReference>
<dbReference type="SMART" id="SM00827">
    <property type="entry name" value="PKS_AT"/>
    <property type="match status" value="1"/>
</dbReference>
<dbReference type="SMART" id="SM00825">
    <property type="entry name" value="PKS_KS"/>
    <property type="match status" value="1"/>
</dbReference>
<dbReference type="InterPro" id="IPR001227">
    <property type="entry name" value="Ac_transferase_dom_sf"/>
</dbReference>
<keyword evidence="2" id="KW-0597">Phosphoprotein</keyword>
<reference evidence="6 7" key="1">
    <citation type="submission" date="2019-07" db="EMBL/GenBank/DDBJ databases">
        <title>Whole genome shotgun sequence of Nocardia ninae NBRC 108245.</title>
        <authorList>
            <person name="Hosoyama A."/>
            <person name="Uohara A."/>
            <person name="Ohji S."/>
            <person name="Ichikawa N."/>
        </authorList>
    </citation>
    <scope>NUCLEOTIDE SEQUENCE [LARGE SCALE GENOMIC DNA]</scope>
    <source>
        <strain evidence="6 7">NBRC 108245</strain>
    </source>
</reference>
<accession>A0A511MI70</accession>
<dbReference type="PROSITE" id="PS00606">
    <property type="entry name" value="KS3_1"/>
    <property type="match status" value="1"/>
</dbReference>
<dbReference type="SUPFAM" id="SSF47336">
    <property type="entry name" value="ACP-like"/>
    <property type="match status" value="1"/>
</dbReference>
<dbReference type="InterPro" id="IPR006162">
    <property type="entry name" value="Ppantetheine_attach_site"/>
</dbReference>
<dbReference type="Pfam" id="PF02801">
    <property type="entry name" value="Ketoacyl-synt_C"/>
    <property type="match status" value="1"/>
</dbReference>
<comment type="caution">
    <text evidence="6">The sequence shown here is derived from an EMBL/GenBank/DDBJ whole genome shotgun (WGS) entry which is preliminary data.</text>
</comment>
<sequence length="956" mass="100878">MTTITSDLDTDSLIGALRKALVERESWKRRAEKLELQASDPVVIVGMGCRFPGGVSSPAGLWDVVVGERDVISGFPVDRGWDVEGVFDPVPGTPGRSYVREGGFLDGAAEFDAGFFGISPREALAMDPQQRLLLEVSWEAVESAGIDPRRLKGSNTGVYTGLTYQGYGAHLINDPSNAVDGLIATGNTSSVASGRVSYVLGLEGPSLSVDTACSSSLVALHLAAHSLRRGECDLALVAGATIMATSSAFVEFSQLQALAADGRCKAFAEGADGFVPSEGVGVLVVERLSDAVRLGHRVLAVARGSAVNQDGASNGLSAPNGPAQQRVIRAALADSRLSGAQVDVVEAQGTGTPLGDPIEAHALMATYGRERPEDRPLWLGSVKSNIGHTQAAAGMAGIIKMVEAMRRGVLPKTLHAEIPSAEIDWSSGTVRLLTEEQPWPRTDEPRRAGVSAFGISGTNAHVILEESPTNVPESLAPQPVPARPAVMAWVLSGRSADVVAHQAHRLWTRVNSDPEIDPADVGMSLANRTQFEHRAVVIGTDRTDLLAALQTVGDDAPDDRVVRGHAGTVGKTIFVFSGRGPQYAQPAVELLDTSSAFAEYLLECEHVLAEFVDWRLTDVLRGAPGAPGLDHAGIEAVAHFAVTVALARLWQSIGVGPDAVLGHAAGEIAAANIAGTLTLREATHIVAYRNGLAEAVPQINSAPATIREYSSGTGGALGAGASDGRHWIHNPNDAKKFEQAVLAARTDGGRYFLEISLDPCLVPKLADIFDTRPELPTTYICGNPRHGADGLQHILTAAAELYCAGGKVDWSRFFVGTHAGHVDLPTYAFDRKPYWLEPTRPAVPGASAAGPAESAVNPDDEVLAALEKRSSEDRYEALLEVLCREINETLRSSGHETITADISFTDIGLDSISAAELRNGLTAVTGLRLPTSIALRYPTPAALTAHILELLEETAA</sequence>
<dbReference type="InterPro" id="IPR032821">
    <property type="entry name" value="PKS_assoc"/>
</dbReference>
<keyword evidence="7" id="KW-1185">Reference proteome</keyword>
<dbReference type="InterPro" id="IPR016039">
    <property type="entry name" value="Thiolase-like"/>
</dbReference>
<dbReference type="FunFam" id="3.40.47.10:FF:000019">
    <property type="entry name" value="Polyketide synthase type I"/>
    <property type="match status" value="1"/>
</dbReference>
<proteinExistence type="predicted"/>
<evidence type="ECO:0000256" key="1">
    <source>
        <dbReference type="ARBA" id="ARBA00022450"/>
    </source>
</evidence>
<organism evidence="6 7">
    <name type="scientific">Nocardia ninae NBRC 108245</name>
    <dbReference type="NCBI Taxonomy" id="1210091"/>
    <lineage>
        <taxon>Bacteria</taxon>
        <taxon>Bacillati</taxon>
        <taxon>Actinomycetota</taxon>
        <taxon>Actinomycetes</taxon>
        <taxon>Mycobacteriales</taxon>
        <taxon>Nocardiaceae</taxon>
        <taxon>Nocardia</taxon>
    </lineage>
</organism>
<evidence type="ECO:0000256" key="2">
    <source>
        <dbReference type="ARBA" id="ARBA00022553"/>
    </source>
</evidence>
<dbReference type="RefSeq" id="WP_186818582.1">
    <property type="nucleotide sequence ID" value="NZ_BJXA01000033.1"/>
</dbReference>
<keyword evidence="1" id="KW-0596">Phosphopantetheine</keyword>
<dbReference type="InterPro" id="IPR020841">
    <property type="entry name" value="PKS_Beta-ketoAc_synthase_dom"/>
</dbReference>
<dbReference type="Gene3D" id="3.40.366.10">
    <property type="entry name" value="Malonyl-Coenzyme A Acyl Carrier Protein, domain 2"/>
    <property type="match status" value="2"/>
</dbReference>
<dbReference type="Gene3D" id="3.30.70.3290">
    <property type="match status" value="2"/>
</dbReference>
<dbReference type="GO" id="GO:0031177">
    <property type="term" value="F:phosphopantetheine binding"/>
    <property type="evidence" value="ECO:0007669"/>
    <property type="project" value="InterPro"/>
</dbReference>
<dbReference type="InterPro" id="IPR009081">
    <property type="entry name" value="PP-bd_ACP"/>
</dbReference>
<dbReference type="SUPFAM" id="SSF52151">
    <property type="entry name" value="FabD/lysophospholipase-like"/>
    <property type="match status" value="1"/>
</dbReference>
<dbReference type="GO" id="GO:0004312">
    <property type="term" value="F:fatty acid synthase activity"/>
    <property type="evidence" value="ECO:0007669"/>
    <property type="project" value="TreeGrafter"/>
</dbReference>
<evidence type="ECO:0000313" key="6">
    <source>
        <dbReference type="EMBL" id="GEM40151.1"/>
    </source>
</evidence>
<feature type="domain" description="Ketosynthase family 3 (KS3)" evidence="5">
    <location>
        <begin position="39"/>
        <end position="466"/>
    </location>
</feature>
<keyword evidence="3" id="KW-0808">Transferase</keyword>
<dbReference type="PANTHER" id="PTHR43775:SF51">
    <property type="entry name" value="INACTIVE PHENOLPHTHIOCEROL SYNTHESIS POLYKETIDE SYNTHASE TYPE I PKS1-RELATED"/>
    <property type="match status" value="1"/>
</dbReference>
<dbReference type="InterPro" id="IPR020806">
    <property type="entry name" value="PKS_PP-bd"/>
</dbReference>
<dbReference type="InterPro" id="IPR016035">
    <property type="entry name" value="Acyl_Trfase/lysoPLipase"/>
</dbReference>